<organism evidence="8">
    <name type="scientific">Streptococcus mutans</name>
    <dbReference type="NCBI Taxonomy" id="1309"/>
    <lineage>
        <taxon>Bacteria</taxon>
        <taxon>Bacillati</taxon>
        <taxon>Bacillota</taxon>
        <taxon>Bacilli</taxon>
        <taxon>Lactobacillales</taxon>
        <taxon>Streptococcaceae</taxon>
        <taxon>Streptococcus</taxon>
    </lineage>
</organism>
<dbReference type="GO" id="GO:0030420">
    <property type="term" value="P:establishment of competence for transformation"/>
    <property type="evidence" value="ECO:0007669"/>
    <property type="project" value="UniProtKB-KW"/>
</dbReference>
<comment type="function">
    <text evidence="1">Acts as a pheromone, induces cells to develop competence for genetic transformation.</text>
</comment>
<comment type="similarity">
    <text evidence="3">Belongs to the ComC family.</text>
</comment>
<evidence type="ECO:0000256" key="4">
    <source>
        <dbReference type="ARBA" id="ARBA00022525"/>
    </source>
</evidence>
<protein>
    <submittedName>
        <fullName evidence="8">Competence stimulating peptide</fullName>
    </submittedName>
</protein>
<reference evidence="8" key="1">
    <citation type="submission" date="2006-02" db="EMBL/GenBank/DDBJ databases">
        <title>A potent post-export modified peptide stimulates bacteriocin production, biofilm formation, and competence in Streptococcus mutans.</title>
        <authorList>
            <person name="Petersen F.C."/>
            <person name="Fimland G."/>
            <person name="Scheie A.A."/>
        </authorList>
    </citation>
    <scope>NUCLEOTIDE SEQUENCE</scope>
    <source>
        <strain evidence="7">NCTC 10449</strain>
    </source>
</reference>
<keyword evidence="5" id="KW-0588">Pheromone</keyword>
<dbReference type="EMBL" id="DQ403762">
    <property type="protein sequence ID" value="ABE02379.1"/>
    <property type="molecule type" value="Genomic_DNA"/>
</dbReference>
<dbReference type="GeneID" id="93858695"/>
<gene>
    <name evidence="8" type="primary">comC</name>
</gene>
<dbReference type="InterPro" id="IPR004288">
    <property type="entry name" value="Competence_ComC"/>
</dbReference>
<dbReference type="Pfam" id="PF03047">
    <property type="entry name" value="ComC"/>
    <property type="match status" value="1"/>
</dbReference>
<dbReference type="GO" id="GO:0005186">
    <property type="term" value="F:pheromone activity"/>
    <property type="evidence" value="ECO:0007669"/>
    <property type="project" value="UniProtKB-KW"/>
</dbReference>
<keyword evidence="4" id="KW-0964">Secreted</keyword>
<evidence type="ECO:0000313" key="7">
    <source>
        <dbReference type="EMBL" id="ABE02365.1"/>
    </source>
</evidence>
<evidence type="ECO:0000256" key="5">
    <source>
        <dbReference type="ARBA" id="ARBA00023044"/>
    </source>
</evidence>
<evidence type="ECO:0000256" key="1">
    <source>
        <dbReference type="ARBA" id="ARBA00002667"/>
    </source>
</evidence>
<dbReference type="GO" id="GO:0005576">
    <property type="term" value="C:extracellular region"/>
    <property type="evidence" value="ECO:0007669"/>
    <property type="project" value="UniProtKB-SubCell"/>
</dbReference>
<sequence>MKKTPSLKNDFKEIKTDELEIIIGGSGSLSTFFRLFNRSFTQALGKIR</sequence>
<evidence type="ECO:0000313" key="8">
    <source>
        <dbReference type="EMBL" id="ABE02379.1"/>
    </source>
</evidence>
<accession>Q1WBZ0</accession>
<dbReference type="RefSeq" id="WP_002280232.1">
    <property type="nucleotide sequence ID" value="NZ_AP019720.1"/>
</dbReference>
<proteinExistence type="inferred from homology"/>
<comment type="subcellular location">
    <subcellularLocation>
        <location evidence="2">Secreted</location>
    </subcellularLocation>
</comment>
<keyword evidence="6" id="KW-0178">Competence</keyword>
<dbReference type="EMBL" id="DQ403748">
    <property type="protein sequence ID" value="ABE02365.1"/>
    <property type="molecule type" value="Genomic_DNA"/>
</dbReference>
<evidence type="ECO:0000256" key="2">
    <source>
        <dbReference type="ARBA" id="ARBA00004613"/>
    </source>
</evidence>
<evidence type="ECO:0000256" key="3">
    <source>
        <dbReference type="ARBA" id="ARBA00009039"/>
    </source>
</evidence>
<name>Q1WBZ0_STRMG</name>
<evidence type="ECO:0000256" key="6">
    <source>
        <dbReference type="ARBA" id="ARBA00023287"/>
    </source>
</evidence>
<dbReference type="AlphaFoldDB" id="Q1WBZ0"/>